<accession>A0A1J5PT93</accession>
<name>A0A1J5PT93_9ZZZZ</name>
<feature type="compositionally biased region" description="Polar residues" evidence="1">
    <location>
        <begin position="22"/>
        <end position="35"/>
    </location>
</feature>
<dbReference type="AlphaFoldDB" id="A0A1J5PT93"/>
<evidence type="ECO:0000256" key="1">
    <source>
        <dbReference type="SAM" id="MobiDB-lite"/>
    </source>
</evidence>
<sequence>MDEYASRRFISTCTVENTTPNSAVIRPTASSSTPHHQMRLCNKSNDTRNMPYRAIFSITPLISAENGDGAAG</sequence>
<comment type="caution">
    <text evidence="2">The sequence shown here is derived from an EMBL/GenBank/DDBJ whole genome shotgun (WGS) entry which is preliminary data.</text>
</comment>
<feature type="region of interest" description="Disordered" evidence="1">
    <location>
        <begin position="22"/>
        <end position="45"/>
    </location>
</feature>
<gene>
    <name evidence="2" type="ORF">GALL_443080</name>
</gene>
<protein>
    <submittedName>
        <fullName evidence="2">Uncharacterized protein</fullName>
    </submittedName>
</protein>
<reference evidence="2" key="1">
    <citation type="submission" date="2016-10" db="EMBL/GenBank/DDBJ databases">
        <title>Sequence of Gallionella enrichment culture.</title>
        <authorList>
            <person name="Poehlein A."/>
            <person name="Muehling M."/>
            <person name="Daniel R."/>
        </authorList>
    </citation>
    <scope>NUCLEOTIDE SEQUENCE</scope>
</reference>
<proteinExistence type="predicted"/>
<organism evidence="2">
    <name type="scientific">mine drainage metagenome</name>
    <dbReference type="NCBI Taxonomy" id="410659"/>
    <lineage>
        <taxon>unclassified sequences</taxon>
        <taxon>metagenomes</taxon>
        <taxon>ecological metagenomes</taxon>
    </lineage>
</organism>
<evidence type="ECO:0000313" key="2">
    <source>
        <dbReference type="EMBL" id="OIQ74048.1"/>
    </source>
</evidence>
<dbReference type="EMBL" id="MLJW01002642">
    <property type="protein sequence ID" value="OIQ74048.1"/>
    <property type="molecule type" value="Genomic_DNA"/>
</dbReference>